<dbReference type="GO" id="GO:0046654">
    <property type="term" value="P:tetrahydrofolate biosynthetic process"/>
    <property type="evidence" value="ECO:0007669"/>
    <property type="project" value="InterPro"/>
</dbReference>
<dbReference type="GeneID" id="26637612"/>
<accession>A0A0N9RSY5</accession>
<dbReference type="SUPFAM" id="SSF53597">
    <property type="entry name" value="Dihydrofolate reductase-like"/>
    <property type="match status" value="1"/>
</dbReference>
<dbReference type="PROSITE" id="PS51330">
    <property type="entry name" value="DHFR_2"/>
    <property type="match status" value="1"/>
</dbReference>
<protein>
    <recommendedName>
        <fullName evidence="2">dihydrofolate reductase</fullName>
        <ecNumber evidence="2">1.5.1.3</ecNumber>
    </recommendedName>
</protein>
<dbReference type="InterPro" id="IPR012259">
    <property type="entry name" value="DHFR"/>
</dbReference>
<dbReference type="PRINTS" id="PR00070">
    <property type="entry name" value="DHFR"/>
</dbReference>
<reference evidence="7 8" key="1">
    <citation type="journal article" date="2017" name="MBio">
        <title>Novel 'Superspreader' Bacteriophages Promote Horizontal Gene Transfer by Transformation.</title>
        <authorList>
            <person name="Keen E.C."/>
            <person name="Bliskovsky V.V."/>
            <person name="Malagon F."/>
            <person name="Baker J.D."/>
            <person name="Prince J.S."/>
            <person name="Klaus J.S."/>
            <person name="Adhya S.L."/>
        </authorList>
    </citation>
    <scope>NUCLEOTIDE SEQUENCE [LARGE SCALE GENOMIC DNA]</scope>
</reference>
<dbReference type="Proteomes" id="UP000202045">
    <property type="component" value="Segment"/>
</dbReference>
<dbReference type="GO" id="GO:0006730">
    <property type="term" value="P:one-carbon metabolic process"/>
    <property type="evidence" value="ECO:0007669"/>
    <property type="project" value="UniProtKB-KW"/>
</dbReference>
<dbReference type="GO" id="GO:0046452">
    <property type="term" value="P:dihydrofolate metabolic process"/>
    <property type="evidence" value="ECO:0007669"/>
    <property type="project" value="TreeGrafter"/>
</dbReference>
<dbReference type="KEGG" id="vg:26637612"/>
<sequence>MIRLVFASGRKGEFGTPDGMPWERNREDMKEFKKLTQNQLVIMGNETFKTLGRKPLPNRENMILSNNLPYYGIDFDNDGFVIAKVDPDSFGAFLKKIDSQIDENVCVIGGANILKSALPFADEVYHTVIYEITKEPTVYLPEEGFFEYLHEPELFARIQAKPLDDKSGVVNFYVPQVRGRF</sequence>
<evidence type="ECO:0000256" key="1">
    <source>
        <dbReference type="ARBA" id="ARBA00004903"/>
    </source>
</evidence>
<name>A0A0N9RSY5_9CAUD</name>
<comment type="pathway">
    <text evidence="1">Cofactor biosynthesis; tetrahydrofolate biosynthesis; 5,6,7,8-tetrahydrofolate from 7,8-dihydrofolate: step 1/1.</text>
</comment>
<evidence type="ECO:0000313" key="7">
    <source>
        <dbReference type="EMBL" id="ALH47190.1"/>
    </source>
</evidence>
<keyword evidence="3" id="KW-0554">One-carbon metabolism</keyword>
<proteinExistence type="predicted"/>
<organism evidence="7 8">
    <name type="scientific">Escherichia phage SUSP2</name>
    <dbReference type="NCBI Taxonomy" id="1718669"/>
    <lineage>
        <taxon>Viruses</taxon>
        <taxon>Duplodnaviria</taxon>
        <taxon>Heunggongvirae</taxon>
        <taxon>Uroviricota</taxon>
        <taxon>Caudoviricetes</taxon>
        <taxon>Andersonviridae</taxon>
        <taxon>Ounavirinae</taxon>
        <taxon>Mooglevirus</taxon>
        <taxon>Mooglevirus susp2</taxon>
        <taxon>Suspvirus SUSP2</taxon>
    </lineage>
</organism>
<dbReference type="RefSeq" id="YP_009211065.1">
    <property type="nucleotide sequence ID" value="NC_028935.2"/>
</dbReference>
<dbReference type="InterPro" id="IPR001796">
    <property type="entry name" value="DHFR_dom"/>
</dbReference>
<keyword evidence="4" id="KW-0521">NADP</keyword>
<keyword evidence="5" id="KW-0560">Oxidoreductase</keyword>
<evidence type="ECO:0000313" key="8">
    <source>
        <dbReference type="Proteomes" id="UP000202045"/>
    </source>
</evidence>
<dbReference type="EC" id="1.5.1.3" evidence="2"/>
<evidence type="ECO:0000259" key="6">
    <source>
        <dbReference type="PROSITE" id="PS51330"/>
    </source>
</evidence>
<keyword evidence="8" id="KW-1185">Reference proteome</keyword>
<evidence type="ECO:0000256" key="3">
    <source>
        <dbReference type="ARBA" id="ARBA00022563"/>
    </source>
</evidence>
<evidence type="ECO:0000256" key="4">
    <source>
        <dbReference type="ARBA" id="ARBA00022857"/>
    </source>
</evidence>
<dbReference type="CDD" id="cd00209">
    <property type="entry name" value="DHFR"/>
    <property type="match status" value="1"/>
</dbReference>
<dbReference type="GO" id="GO:0004146">
    <property type="term" value="F:dihydrofolate reductase activity"/>
    <property type="evidence" value="ECO:0007669"/>
    <property type="project" value="UniProtKB-EC"/>
</dbReference>
<evidence type="ECO:0000256" key="2">
    <source>
        <dbReference type="ARBA" id="ARBA00012856"/>
    </source>
</evidence>
<dbReference type="Pfam" id="PF00186">
    <property type="entry name" value="DHFR_1"/>
    <property type="match status" value="1"/>
</dbReference>
<dbReference type="GO" id="GO:0050661">
    <property type="term" value="F:NADP binding"/>
    <property type="evidence" value="ECO:0007669"/>
    <property type="project" value="InterPro"/>
</dbReference>
<dbReference type="OrthoDB" id="9577at10239"/>
<dbReference type="EMBL" id="KT454806">
    <property type="protein sequence ID" value="ALH47190.1"/>
    <property type="molecule type" value="Genomic_DNA"/>
</dbReference>
<evidence type="ECO:0000256" key="5">
    <source>
        <dbReference type="ARBA" id="ARBA00023002"/>
    </source>
</evidence>
<dbReference type="GO" id="GO:0046655">
    <property type="term" value="P:folic acid metabolic process"/>
    <property type="evidence" value="ECO:0007669"/>
    <property type="project" value="TreeGrafter"/>
</dbReference>
<dbReference type="PANTHER" id="PTHR48069">
    <property type="entry name" value="DIHYDROFOLATE REDUCTASE"/>
    <property type="match status" value="1"/>
</dbReference>
<feature type="domain" description="DHFR" evidence="6">
    <location>
        <begin position="1"/>
        <end position="181"/>
    </location>
</feature>
<dbReference type="InterPro" id="IPR024072">
    <property type="entry name" value="DHFR-like_dom_sf"/>
</dbReference>
<dbReference type="PANTHER" id="PTHR48069:SF3">
    <property type="entry name" value="DIHYDROFOLATE REDUCTASE"/>
    <property type="match status" value="1"/>
</dbReference>
<dbReference type="Gene3D" id="3.40.430.10">
    <property type="entry name" value="Dihydrofolate Reductase, subunit A"/>
    <property type="match status" value="1"/>
</dbReference>